<evidence type="ECO:0000256" key="8">
    <source>
        <dbReference type="SAM" id="Phobius"/>
    </source>
</evidence>
<evidence type="ECO:0000256" key="5">
    <source>
        <dbReference type="ARBA" id="ARBA00022989"/>
    </source>
</evidence>
<dbReference type="PANTHER" id="PTHR12226:SF2">
    <property type="entry name" value="MANNOSE-P-DOLICHOL UTILIZATION DEFECT 1 PROTEIN"/>
    <property type="match status" value="1"/>
</dbReference>
<dbReference type="GO" id="GO:0016020">
    <property type="term" value="C:membrane"/>
    <property type="evidence" value="ECO:0007669"/>
    <property type="project" value="UniProtKB-SubCell"/>
</dbReference>
<protein>
    <submittedName>
        <fullName evidence="9">Mannose-P-dolichol utilization defect 1a</fullName>
    </submittedName>
</protein>
<name>A0A3Q3GTZ9_9LABR</name>
<dbReference type="STRING" id="56723.ENSLBEP00000033878"/>
<organism evidence="9 10">
    <name type="scientific">Labrus bergylta</name>
    <name type="common">ballan wrasse</name>
    <dbReference type="NCBI Taxonomy" id="56723"/>
    <lineage>
        <taxon>Eukaryota</taxon>
        <taxon>Metazoa</taxon>
        <taxon>Chordata</taxon>
        <taxon>Craniata</taxon>
        <taxon>Vertebrata</taxon>
        <taxon>Euteleostomi</taxon>
        <taxon>Actinopterygii</taxon>
        <taxon>Neopterygii</taxon>
        <taxon>Teleostei</taxon>
        <taxon>Neoteleostei</taxon>
        <taxon>Acanthomorphata</taxon>
        <taxon>Eupercaria</taxon>
        <taxon>Labriformes</taxon>
        <taxon>Labridae</taxon>
        <taxon>Labrus</taxon>
    </lineage>
</organism>
<feature type="transmembrane region" description="Helical" evidence="8">
    <location>
        <begin position="126"/>
        <end position="145"/>
    </location>
</feature>
<dbReference type="Gene3D" id="1.20.1280.290">
    <property type="match status" value="1"/>
</dbReference>
<evidence type="ECO:0000256" key="6">
    <source>
        <dbReference type="ARBA" id="ARBA00023136"/>
    </source>
</evidence>
<dbReference type="PANTHER" id="PTHR12226">
    <property type="entry name" value="MANNOSE-P-DOLICHOL UTILIZATION DEFECT 1 LEC35 -RELATED"/>
    <property type="match status" value="1"/>
</dbReference>
<dbReference type="SMART" id="SM00679">
    <property type="entry name" value="CTNS"/>
    <property type="match status" value="2"/>
</dbReference>
<evidence type="ECO:0000313" key="10">
    <source>
        <dbReference type="Proteomes" id="UP000261660"/>
    </source>
</evidence>
<dbReference type="InParanoid" id="A0A3Q3GTZ9"/>
<dbReference type="GeneTree" id="ENSGT00940000153916"/>
<feature type="transmembrane region" description="Helical" evidence="8">
    <location>
        <begin position="242"/>
        <end position="261"/>
    </location>
</feature>
<sequence length="277" mass="30450">MASSPLRDFLVTYLMPEKCYERIVVKLQLDGPCLKFVLNRIVALCIILDTFLAQLPQLLKIVWRGSAEGLSLTASLLQLYAFSCPVVYAMTNNFPLFAWAERFIVLAQTAALVFLILHYRGETLKGILLLLCYTGVMFLLGSYTAKAVASVLQDSRLAGLIASKGFQARTNYCNGHTGQLSTLSVLLSWTGSLGVLYVSLQDIESWFEAFLHVLSACLSCVLLAQVLCYRSSTATTQKKKRGGLKAISFYVVALVKAALPYQSVNRRSSSITKPGHG</sequence>
<feature type="transmembrane region" description="Helical" evidence="8">
    <location>
        <begin position="37"/>
        <end position="58"/>
    </location>
</feature>
<dbReference type="RefSeq" id="XP_065819448.1">
    <property type="nucleotide sequence ID" value="XM_065963376.1"/>
</dbReference>
<feature type="transmembrane region" description="Helical" evidence="8">
    <location>
        <begin position="209"/>
        <end position="230"/>
    </location>
</feature>
<keyword evidence="5 8" id="KW-1133">Transmembrane helix</keyword>
<evidence type="ECO:0000256" key="7">
    <source>
        <dbReference type="ARBA" id="ARBA00038475"/>
    </source>
</evidence>
<comment type="similarity">
    <text evidence="7">Belongs to the MPDU1 (TC 2.A.43.3) family.</text>
</comment>
<dbReference type="AlphaFoldDB" id="A0A3Q3GTZ9"/>
<evidence type="ECO:0000256" key="2">
    <source>
        <dbReference type="ARBA" id="ARBA00022448"/>
    </source>
</evidence>
<accession>A0A3Q3GTZ9</accession>
<evidence type="ECO:0000256" key="3">
    <source>
        <dbReference type="ARBA" id="ARBA00022692"/>
    </source>
</evidence>
<dbReference type="Proteomes" id="UP000261660">
    <property type="component" value="Unplaced"/>
</dbReference>
<keyword evidence="10" id="KW-1185">Reference proteome</keyword>
<dbReference type="Ensembl" id="ENSLBET00000035354.1">
    <property type="protein sequence ID" value="ENSLBEP00000033878.1"/>
    <property type="gene ID" value="ENSLBEG00000025515.1"/>
</dbReference>
<keyword evidence="3 8" id="KW-0812">Transmembrane</keyword>
<dbReference type="GeneID" id="109993287"/>
<keyword evidence="6 8" id="KW-0472">Membrane</keyword>
<keyword evidence="4" id="KW-0677">Repeat</keyword>
<dbReference type="GO" id="GO:0009312">
    <property type="term" value="P:oligosaccharide biosynthetic process"/>
    <property type="evidence" value="ECO:0007669"/>
    <property type="project" value="TreeGrafter"/>
</dbReference>
<keyword evidence="2" id="KW-0813">Transport</keyword>
<reference evidence="9" key="1">
    <citation type="submission" date="2025-08" db="UniProtKB">
        <authorList>
            <consortium name="Ensembl"/>
        </authorList>
    </citation>
    <scope>IDENTIFICATION</scope>
</reference>
<comment type="subcellular location">
    <subcellularLocation>
        <location evidence="1">Membrane</location>
        <topology evidence="1">Multi-pass membrane protein</topology>
    </subcellularLocation>
</comment>
<evidence type="ECO:0000256" key="1">
    <source>
        <dbReference type="ARBA" id="ARBA00004141"/>
    </source>
</evidence>
<reference evidence="9" key="2">
    <citation type="submission" date="2025-09" db="UniProtKB">
        <authorList>
            <consortium name="Ensembl"/>
        </authorList>
    </citation>
    <scope>IDENTIFICATION</scope>
</reference>
<evidence type="ECO:0000313" key="9">
    <source>
        <dbReference type="Ensembl" id="ENSLBEP00000033878.1"/>
    </source>
</evidence>
<evidence type="ECO:0000256" key="4">
    <source>
        <dbReference type="ARBA" id="ARBA00022737"/>
    </source>
</evidence>
<proteinExistence type="inferred from homology"/>
<dbReference type="InterPro" id="IPR016817">
    <property type="entry name" value="MannP-dilichol_defect-1"/>
</dbReference>
<feature type="transmembrane region" description="Helical" evidence="8">
    <location>
        <begin position="96"/>
        <end position="119"/>
    </location>
</feature>
<dbReference type="RefSeq" id="XP_065819447.1">
    <property type="nucleotide sequence ID" value="XM_065963375.1"/>
</dbReference>
<dbReference type="Pfam" id="PF04193">
    <property type="entry name" value="PQ-loop"/>
    <property type="match status" value="1"/>
</dbReference>
<dbReference type="InterPro" id="IPR006603">
    <property type="entry name" value="PQ-loop_rpt"/>
</dbReference>